<protein>
    <recommendedName>
        <fullName evidence="3">DUF2971 domain-containing protein</fullName>
    </recommendedName>
</protein>
<dbReference type="Proteomes" id="UP001320119">
    <property type="component" value="Chromosome"/>
</dbReference>
<dbReference type="KEGG" id="marq:MARGE09_P3841"/>
<reference evidence="1 2" key="1">
    <citation type="journal article" date="2022" name="IScience">
        <title>An ultrasensitive nanofiber-based assay for enzymatic hydrolysis and deep-sea microbial degradation of cellulose.</title>
        <authorList>
            <person name="Tsudome M."/>
            <person name="Tachioka M."/>
            <person name="Miyazaki M."/>
            <person name="Uchimura K."/>
            <person name="Tsuda M."/>
            <person name="Takaki Y."/>
            <person name="Deguchi S."/>
        </authorList>
    </citation>
    <scope>NUCLEOTIDE SEQUENCE [LARGE SCALE GENOMIC DNA]</scope>
    <source>
        <strain evidence="1 2">GE09</strain>
    </source>
</reference>
<dbReference type="RefSeq" id="WP_236984906.1">
    <property type="nucleotide sequence ID" value="NZ_AP023086.1"/>
</dbReference>
<name>A0AAN1WL88_9GAMM</name>
<gene>
    <name evidence="1" type="ORF">MARGE09_P3841</name>
</gene>
<evidence type="ECO:0000313" key="1">
    <source>
        <dbReference type="EMBL" id="BCD99639.1"/>
    </source>
</evidence>
<evidence type="ECO:0008006" key="3">
    <source>
        <dbReference type="Google" id="ProtNLM"/>
    </source>
</evidence>
<dbReference type="AlphaFoldDB" id="A0AAN1WL88"/>
<organism evidence="1 2">
    <name type="scientific">Marinagarivorans cellulosilyticus</name>
    <dbReference type="NCBI Taxonomy" id="2721545"/>
    <lineage>
        <taxon>Bacteria</taxon>
        <taxon>Pseudomonadati</taxon>
        <taxon>Pseudomonadota</taxon>
        <taxon>Gammaproteobacteria</taxon>
        <taxon>Cellvibrionales</taxon>
        <taxon>Cellvibrionaceae</taxon>
        <taxon>Marinagarivorans</taxon>
    </lineage>
</organism>
<evidence type="ECO:0000313" key="2">
    <source>
        <dbReference type="Proteomes" id="UP001320119"/>
    </source>
</evidence>
<keyword evidence="2" id="KW-1185">Reference proteome</keyword>
<dbReference type="EMBL" id="AP023086">
    <property type="protein sequence ID" value="BCD99639.1"/>
    <property type="molecule type" value="Genomic_DNA"/>
</dbReference>
<proteinExistence type="predicted"/>
<sequence>MIEYIGGLKSETKIQRYMDLGKFMDILENQQLFFCNINCFEDKLEGASTPLNEFFSSGAASALSNFANNTLVSSFGKNLNPPEEIEAAKKRSEEYVKESENRSVKTVFGEVKLDDNLTYRDVVKAQKSWLDVSCWHVPESSQDNMAMWKIYGQSSQSICITTTLGKILDALNLPLDKAVAAVKVNYIDHENHYFQTSHCLNPFIHKHLAYKYENEARIIVYPRKQNPLERRATSAYGTPIKLVGTEFIEEVRVCPEAPEWFCSLILSLKGRYGLRAEMGRSNLDLIAQSYGI</sequence>
<accession>A0AAN1WL88</accession>